<keyword evidence="7" id="KW-1185">Reference proteome</keyword>
<organism evidence="6 7">
    <name type="scientific">Sphaerochaeta halotolerans</name>
    <dbReference type="NCBI Taxonomy" id="2293840"/>
    <lineage>
        <taxon>Bacteria</taxon>
        <taxon>Pseudomonadati</taxon>
        <taxon>Spirochaetota</taxon>
        <taxon>Spirochaetia</taxon>
        <taxon>Spirochaetales</taxon>
        <taxon>Sphaerochaetaceae</taxon>
        <taxon>Sphaerochaeta</taxon>
    </lineage>
</organism>
<dbReference type="InterPro" id="IPR019614">
    <property type="entry name" value="SAM-dep_methyl-trfase"/>
</dbReference>
<reference evidence="6 7" key="2">
    <citation type="submission" date="2018-09" db="EMBL/GenBank/DDBJ databases">
        <title>Genome of Sphaerochaeta halotolerans strain 4-11.</title>
        <authorList>
            <person name="Nazina T.N."/>
            <person name="Sokolova D.S."/>
        </authorList>
    </citation>
    <scope>NUCLEOTIDE SEQUENCE [LARGE SCALE GENOMIC DNA]</scope>
    <source>
        <strain evidence="6 7">4-11</strain>
    </source>
</reference>
<reference evidence="7" key="1">
    <citation type="submission" date="2018-08" db="EMBL/GenBank/DDBJ databases">
        <authorList>
            <person name="Grouzdev D.S."/>
            <person name="Krutkina M.S."/>
        </authorList>
    </citation>
    <scope>NUCLEOTIDE SEQUENCE [LARGE SCALE GENOMIC DNA]</scope>
    <source>
        <strain evidence="7">4-11</strain>
    </source>
</reference>
<keyword evidence="1" id="KW-0489">Methyltransferase</keyword>
<feature type="compositionally biased region" description="Acidic residues" evidence="4">
    <location>
        <begin position="410"/>
        <end position="440"/>
    </location>
</feature>
<dbReference type="PANTHER" id="PTHR43042:SF3">
    <property type="entry name" value="RIBOSOMAL RNA LARGE SUBUNIT METHYLTRANSFERASE YWBD-RELATED"/>
    <property type="match status" value="1"/>
</dbReference>
<dbReference type="Proteomes" id="UP000264002">
    <property type="component" value="Unassembled WGS sequence"/>
</dbReference>
<evidence type="ECO:0000256" key="3">
    <source>
        <dbReference type="ARBA" id="ARBA00022691"/>
    </source>
</evidence>
<keyword evidence="3" id="KW-0949">S-adenosyl-L-methionine</keyword>
<dbReference type="RefSeq" id="WP_117329771.1">
    <property type="nucleotide sequence ID" value="NZ_QUWK01000004.1"/>
</dbReference>
<feature type="compositionally biased region" description="Acidic residues" evidence="4">
    <location>
        <begin position="381"/>
        <end position="398"/>
    </location>
</feature>
<evidence type="ECO:0000256" key="2">
    <source>
        <dbReference type="ARBA" id="ARBA00022679"/>
    </source>
</evidence>
<evidence type="ECO:0000259" key="5">
    <source>
        <dbReference type="Pfam" id="PF10672"/>
    </source>
</evidence>
<comment type="caution">
    <text evidence="6">The sequence shown here is derived from an EMBL/GenBank/DDBJ whole genome shotgun (WGS) entry which is preliminary data.</text>
</comment>
<dbReference type="InterPro" id="IPR029063">
    <property type="entry name" value="SAM-dependent_MTases_sf"/>
</dbReference>
<dbReference type="Gene3D" id="3.30.750.80">
    <property type="entry name" value="RNA methyltransferase domain (HRMD) like"/>
    <property type="match status" value="1"/>
</dbReference>
<name>A0A372MHY0_9SPIR</name>
<evidence type="ECO:0000256" key="4">
    <source>
        <dbReference type="SAM" id="MobiDB-lite"/>
    </source>
</evidence>
<gene>
    <name evidence="6" type="ORF">DYP60_04925</name>
</gene>
<proteinExistence type="predicted"/>
<sequence>MDYTEKDFGKILKQNALKMRRMMLQSNTTCMRVYDRNLERFPVTVDLYGPYARITDYSDDGLDEEDERICCDIVSRMLYVQTNHVVFHRRSKRTGKEQHSLQSEQSLEVQVNENGLLFTVDLTKRIDTGLFLDHMLTRMVVEGMSRGCKVLNLFSYTGSFSVYAARGGAERVESVDLSSTYTAWAEKNLADNGFPLTVFPCIAADAWTYVMEAYVLGKKYDLIIFDPPSFSNSRKMDHDFDVQRDYLRWMKVLNALLAMGGKLVFSTNLGTFKMDEKAIRGFEIKEITRRVAAPGFTRRLGTARTWLLTKHEDIRIPESWVVTVQEKAGKNDQHDENGQEARILNKEEKIMKEEKKEPVELETEEKTVEEEAANTTVAEPEQAEEDMVLLNDEADQAVEDLKDENAELAQSDDEEVETETDNSNDEETPVVEPNEVEDDLLTLSWDDHEFVPFMQKAPSEESSEKRETENREPRRDDRPSSDRPSYRDRNDRRPSGDRPSYRDRNDRRPSGDRPSFRDRDDRRPSGDRPSYRDRDDRRPSGDRPSYRDRDDRRPSGDRPSYHDRNDRRPSGDRPSHRDRDDRRPSGDRPSYHDRDDRRPSGDRPSYRDRDDRRPSGDRPSYRDRDDRRPSGDRPSYRDRDDRRPSGDRPSYHDRNDRRPSGDRPSFRDRDDRRPSGDRPSYRDRDDRRPSGDRPSFRDRDDRRPSGDRPSFRDRDDRRPSGDRPSYRDRDDRRPSGDRPSFRDRDDRRPPFSKEKSGRDGGSDERRQRKSGPKPYGFDSFRQTKTRGENEDDPFLSE</sequence>
<feature type="compositionally biased region" description="Acidic residues" evidence="4">
    <location>
        <begin position="360"/>
        <end position="372"/>
    </location>
</feature>
<dbReference type="Gene3D" id="3.40.50.150">
    <property type="entry name" value="Vaccinia Virus protein VP39"/>
    <property type="match status" value="1"/>
</dbReference>
<evidence type="ECO:0000256" key="1">
    <source>
        <dbReference type="ARBA" id="ARBA00022603"/>
    </source>
</evidence>
<evidence type="ECO:0000313" key="7">
    <source>
        <dbReference type="Proteomes" id="UP000264002"/>
    </source>
</evidence>
<dbReference type="GO" id="GO:0008168">
    <property type="term" value="F:methyltransferase activity"/>
    <property type="evidence" value="ECO:0007669"/>
    <property type="project" value="UniProtKB-KW"/>
</dbReference>
<dbReference type="CDD" id="cd02440">
    <property type="entry name" value="AdoMet_MTases"/>
    <property type="match status" value="1"/>
</dbReference>
<feature type="region of interest" description="Disordered" evidence="4">
    <location>
        <begin position="353"/>
        <end position="797"/>
    </location>
</feature>
<dbReference type="Pfam" id="PF10672">
    <property type="entry name" value="Methyltrans_SAM"/>
    <property type="match status" value="1"/>
</dbReference>
<dbReference type="AlphaFoldDB" id="A0A372MHY0"/>
<evidence type="ECO:0000313" key="6">
    <source>
        <dbReference type="EMBL" id="RFU95362.1"/>
    </source>
</evidence>
<feature type="compositionally biased region" description="Basic and acidic residues" evidence="4">
    <location>
        <begin position="458"/>
        <end position="766"/>
    </location>
</feature>
<dbReference type="PANTHER" id="PTHR43042">
    <property type="entry name" value="SAM-DEPENDENT METHYLTRANSFERASE"/>
    <property type="match status" value="1"/>
</dbReference>
<feature type="domain" description="S-adenosylmethionine-dependent methyltransferase" evidence="5">
    <location>
        <begin position="81"/>
        <end position="270"/>
    </location>
</feature>
<dbReference type="SUPFAM" id="SSF53335">
    <property type="entry name" value="S-adenosyl-L-methionine-dependent methyltransferases"/>
    <property type="match status" value="1"/>
</dbReference>
<protein>
    <recommendedName>
        <fullName evidence="5">S-adenosylmethionine-dependent methyltransferase domain-containing protein</fullName>
    </recommendedName>
</protein>
<dbReference type="GO" id="GO:0032259">
    <property type="term" value="P:methylation"/>
    <property type="evidence" value="ECO:0007669"/>
    <property type="project" value="UniProtKB-KW"/>
</dbReference>
<keyword evidence="2" id="KW-0808">Transferase</keyword>
<dbReference type="EMBL" id="QUWK01000004">
    <property type="protein sequence ID" value="RFU95362.1"/>
    <property type="molecule type" value="Genomic_DNA"/>
</dbReference>
<accession>A0A372MHY0</accession>